<dbReference type="PANTHER" id="PTHR47331:SF2">
    <property type="match status" value="1"/>
</dbReference>
<dbReference type="InterPro" id="IPR036397">
    <property type="entry name" value="RNaseH_sf"/>
</dbReference>
<dbReference type="Gene3D" id="3.30.420.10">
    <property type="entry name" value="Ribonuclease H-like superfamily/Ribonuclease H"/>
    <property type="match status" value="1"/>
</dbReference>
<sequence length="380" mass="43980">MNRLFEWLHGCCVSKHNTLHKTEKQFGPLSRDELKYAEGAVLRLAQEEAFPSFDDSRIHTFRPFRDEAGLICVETRLTEKDDEYVFTTPVVIPHDHLVVKHLVRQYHIKGKHFGALTLWTMLRETFWIVKGRQLTHSIVRNCTVCHHYACKSFDFVSPPLPPSRVNDASVFEVCGIDYAGPFIMRGGENVWIALFTCGVYRIVHLNTGTSLSTDSFLGSHSVFYSDNATCFRGVENALEVLNWDEIQLYCSIERIQWSFNPPTASWWGRFYERMVQTVKRLFRLILGRALLTPNKLNTILHECESLVNSRPITITSATNHDPVALTLAAFLRHFRNSGTLDVSVIEARNLQSHQRYRHKLLERFRARFHSEYLGSLKRTH</sequence>
<dbReference type="InterPro" id="IPR012337">
    <property type="entry name" value="RNaseH-like_sf"/>
</dbReference>
<proteinExistence type="predicted"/>
<evidence type="ECO:0000313" key="2">
    <source>
        <dbReference type="EMBL" id="KAJ8890282.1"/>
    </source>
</evidence>
<protein>
    <recommendedName>
        <fullName evidence="1">Integrase zinc-binding domain-containing protein</fullName>
    </recommendedName>
</protein>
<reference evidence="2 3" key="1">
    <citation type="submission" date="2023-02" db="EMBL/GenBank/DDBJ databases">
        <title>LHISI_Scaffold_Assembly.</title>
        <authorList>
            <person name="Stuart O.P."/>
            <person name="Cleave R."/>
            <person name="Magrath M.J.L."/>
            <person name="Mikheyev A.S."/>
        </authorList>
    </citation>
    <scope>NUCLEOTIDE SEQUENCE [LARGE SCALE GENOMIC DNA]</scope>
    <source>
        <strain evidence="2">Daus_M_001</strain>
        <tissue evidence="2">Leg muscle</tissue>
    </source>
</reference>
<dbReference type="InterPro" id="IPR041588">
    <property type="entry name" value="Integrase_H2C2"/>
</dbReference>
<accession>A0ABQ9I0W1</accession>
<dbReference type="Pfam" id="PF17921">
    <property type="entry name" value="Integrase_H2C2"/>
    <property type="match status" value="1"/>
</dbReference>
<feature type="domain" description="Integrase zinc-binding" evidence="1">
    <location>
        <begin position="99"/>
        <end position="147"/>
    </location>
</feature>
<name>A0ABQ9I0W1_9NEOP</name>
<organism evidence="2 3">
    <name type="scientific">Dryococelus australis</name>
    <dbReference type="NCBI Taxonomy" id="614101"/>
    <lineage>
        <taxon>Eukaryota</taxon>
        <taxon>Metazoa</taxon>
        <taxon>Ecdysozoa</taxon>
        <taxon>Arthropoda</taxon>
        <taxon>Hexapoda</taxon>
        <taxon>Insecta</taxon>
        <taxon>Pterygota</taxon>
        <taxon>Neoptera</taxon>
        <taxon>Polyneoptera</taxon>
        <taxon>Phasmatodea</taxon>
        <taxon>Verophasmatodea</taxon>
        <taxon>Anareolatae</taxon>
        <taxon>Phasmatidae</taxon>
        <taxon>Eurycanthinae</taxon>
        <taxon>Dryococelus</taxon>
    </lineage>
</organism>
<dbReference type="Proteomes" id="UP001159363">
    <property type="component" value="Chromosome 3"/>
</dbReference>
<dbReference type="PANTHER" id="PTHR47331">
    <property type="entry name" value="PHD-TYPE DOMAIN-CONTAINING PROTEIN"/>
    <property type="match status" value="1"/>
</dbReference>
<comment type="caution">
    <text evidence="2">The sequence shown here is derived from an EMBL/GenBank/DDBJ whole genome shotgun (WGS) entry which is preliminary data.</text>
</comment>
<evidence type="ECO:0000313" key="3">
    <source>
        <dbReference type="Proteomes" id="UP001159363"/>
    </source>
</evidence>
<gene>
    <name evidence="2" type="ORF">PR048_009790</name>
</gene>
<dbReference type="EMBL" id="JARBHB010000003">
    <property type="protein sequence ID" value="KAJ8890282.1"/>
    <property type="molecule type" value="Genomic_DNA"/>
</dbReference>
<evidence type="ECO:0000259" key="1">
    <source>
        <dbReference type="Pfam" id="PF17921"/>
    </source>
</evidence>
<keyword evidence="3" id="KW-1185">Reference proteome</keyword>
<dbReference type="SUPFAM" id="SSF53098">
    <property type="entry name" value="Ribonuclease H-like"/>
    <property type="match status" value="1"/>
</dbReference>